<accession>A0AAE4FEF7</accession>
<evidence type="ECO:0000313" key="1">
    <source>
        <dbReference type="EMBL" id="MDS0899808.1"/>
    </source>
</evidence>
<gene>
    <name evidence="1" type="ORF">OSC06_17800</name>
</gene>
<organism evidence="1 2">
    <name type="scientific">Morganella morganii</name>
    <name type="common">Proteus morganii</name>
    <dbReference type="NCBI Taxonomy" id="582"/>
    <lineage>
        <taxon>Bacteria</taxon>
        <taxon>Pseudomonadati</taxon>
        <taxon>Pseudomonadota</taxon>
        <taxon>Gammaproteobacteria</taxon>
        <taxon>Enterobacterales</taxon>
        <taxon>Morganellaceae</taxon>
        <taxon>Morganella</taxon>
    </lineage>
</organism>
<name>A0AAE4FEF7_MORMO</name>
<dbReference type="RefSeq" id="WP_141396134.1">
    <property type="nucleotide sequence ID" value="NZ_CP026046.1"/>
</dbReference>
<protein>
    <submittedName>
        <fullName evidence="1">Uncharacterized protein</fullName>
    </submittedName>
</protein>
<dbReference type="Proteomes" id="UP001182247">
    <property type="component" value="Unassembled WGS sequence"/>
</dbReference>
<sequence length="282" mass="33152">MIHNNPSLLASPLSPRGENVLYNSAPDAYIFKVKKWHQSNFDSVTKALEEAGKQLRNTIAKTDDENLELTFTRLYSMIMGIWIESRIHVLLYENKAFTELERAIIYNKNSLEDKWNTALIIAVKKSVRLPLEDELTEDNCDFSIYNIYKKISGWINKYFSETITYRNKIAHGQWIYPFTSQPHNWENSSDFKISSEISKGILIRYENFLSITERGKLLKAICAAINNLATQRRRDYKVQDFNVHFQIISRHINKLSKINYEEYRNDTRQSYLAQQQKNIHTP</sequence>
<reference evidence="1" key="1">
    <citation type="submission" date="2023-02" db="EMBL/GenBank/DDBJ databases">
        <title>Detection, antimicrobial susceptibility and genomic characterization of NDM-producing species of Morganellaceae, Yersiniaceae, and Enterobacteriaceae other than Klebsiella.</title>
        <authorList>
            <person name="Camargo C.H."/>
            <person name="Sacchi C.T."/>
            <person name="Campos K.R."/>
        </authorList>
    </citation>
    <scope>NUCLEOTIDE SEQUENCE</scope>
    <source>
        <strain evidence="1">1189_21</strain>
    </source>
</reference>
<comment type="caution">
    <text evidence="1">The sequence shown here is derived from an EMBL/GenBank/DDBJ whole genome shotgun (WGS) entry which is preliminary data.</text>
</comment>
<proteinExistence type="predicted"/>
<dbReference type="EMBL" id="JAPKIY010000040">
    <property type="protein sequence ID" value="MDS0899808.1"/>
    <property type="molecule type" value="Genomic_DNA"/>
</dbReference>
<evidence type="ECO:0000313" key="2">
    <source>
        <dbReference type="Proteomes" id="UP001182247"/>
    </source>
</evidence>
<dbReference type="AlphaFoldDB" id="A0AAE4FEF7"/>